<name>A0A0B1T5E4_OESDE</name>
<evidence type="ECO:0000313" key="3">
    <source>
        <dbReference type="Proteomes" id="UP000053660"/>
    </source>
</evidence>
<dbReference type="PANTHER" id="PTHR15678:SF6">
    <property type="entry name" value="BRIDGE-LIKE LIPID TRANSFER PROTEIN FAMILY MEMBER 2"/>
    <property type="match status" value="1"/>
</dbReference>
<evidence type="ECO:0000313" key="2">
    <source>
        <dbReference type="EMBL" id="KHJ91007.1"/>
    </source>
</evidence>
<dbReference type="InterPro" id="IPR045167">
    <property type="entry name" value="Hobbit"/>
</dbReference>
<dbReference type="PANTHER" id="PTHR15678">
    <property type="entry name" value="ANTIGEN MLAA-22-RELATED"/>
    <property type="match status" value="1"/>
</dbReference>
<dbReference type="OrthoDB" id="1562405at2759"/>
<dbReference type="SMART" id="SM01214">
    <property type="entry name" value="Fmp27_GFWDK"/>
    <property type="match status" value="1"/>
</dbReference>
<dbReference type="InterPro" id="IPR019441">
    <property type="entry name" value="FMP27/BLTP2/Hobbit_GFWDK_RBG"/>
</dbReference>
<gene>
    <name evidence="2" type="ORF">OESDEN_09136</name>
</gene>
<organism evidence="2 3">
    <name type="scientific">Oesophagostomum dentatum</name>
    <name type="common">Nodular worm</name>
    <dbReference type="NCBI Taxonomy" id="61180"/>
    <lineage>
        <taxon>Eukaryota</taxon>
        <taxon>Metazoa</taxon>
        <taxon>Ecdysozoa</taxon>
        <taxon>Nematoda</taxon>
        <taxon>Chromadorea</taxon>
        <taxon>Rhabditida</taxon>
        <taxon>Rhabditina</taxon>
        <taxon>Rhabditomorpha</taxon>
        <taxon>Strongyloidea</taxon>
        <taxon>Strongylidae</taxon>
        <taxon>Oesophagostomum</taxon>
    </lineage>
</organism>
<dbReference type="Proteomes" id="UP000053660">
    <property type="component" value="Unassembled WGS sequence"/>
</dbReference>
<dbReference type="Pfam" id="PF10344">
    <property type="entry name" value="Hobbit"/>
    <property type="match status" value="1"/>
</dbReference>
<dbReference type="EMBL" id="KN552438">
    <property type="protein sequence ID" value="KHJ91007.1"/>
    <property type="molecule type" value="Genomic_DNA"/>
</dbReference>
<keyword evidence="3" id="KW-1185">Reference proteome</keyword>
<dbReference type="AlphaFoldDB" id="A0A0B1T5E4"/>
<feature type="domain" description="FMP27/BLTP2/Hobbit GFWDK motif-containing RBG unit" evidence="1">
    <location>
        <begin position="78"/>
        <end position="199"/>
    </location>
</feature>
<proteinExistence type="predicted"/>
<reference evidence="2 3" key="1">
    <citation type="submission" date="2014-03" db="EMBL/GenBank/DDBJ databases">
        <title>Draft genome of the hookworm Oesophagostomum dentatum.</title>
        <authorList>
            <person name="Mitreva M."/>
        </authorList>
    </citation>
    <scope>NUCLEOTIDE SEQUENCE [LARGE SCALE GENOMIC DNA]</scope>
    <source>
        <strain evidence="2 3">OD-Hann</strain>
    </source>
</reference>
<protein>
    <recommendedName>
        <fullName evidence="1">FMP27/BLTP2/Hobbit GFWDK motif-containing RBG unit domain-containing protein</fullName>
    </recommendedName>
</protein>
<sequence length="200" mass="23428">MEQISLTVHSRPLFVSTWTDFELRAFADPYFHGNDKCVRIIREFDKLSYYPSGGLSFSTLWGRGMEFDFGEWTVNFRDYPMPYISAKDMHFFGIVIGAEEFDESGRSLRECDVPLPSPWETHRIERNMAPLKFYYDMQCESAEYCATYGPCWEPCLSMVSLMWNNISAPSRDPSIPLPFWDKMRFLLHGRFSWLSSKVKG</sequence>
<accession>A0A0B1T5E4</accession>
<evidence type="ECO:0000259" key="1">
    <source>
        <dbReference type="SMART" id="SM01214"/>
    </source>
</evidence>